<feature type="domain" description="Thymidylate synthase/dCMP hydroxymethylase" evidence="7">
    <location>
        <begin position="6"/>
        <end position="263"/>
    </location>
</feature>
<dbReference type="Proteomes" id="UP000657006">
    <property type="component" value="Unassembled WGS sequence"/>
</dbReference>
<keyword evidence="2 5" id="KW-0489">Methyltransferase</keyword>
<keyword evidence="4 5" id="KW-0545">Nucleotide biosynthesis</keyword>
<dbReference type="InterPro" id="IPR045097">
    <property type="entry name" value="Thymidate_synth/dCMP_Mease"/>
</dbReference>
<accession>A0A926I2S5</accession>
<keyword evidence="9" id="KW-1185">Reference proteome</keyword>
<feature type="binding site" description="in other chain" evidence="5">
    <location>
        <position position="25"/>
    </location>
    <ligand>
        <name>dUMP</name>
        <dbReference type="ChEBI" id="CHEBI:246422"/>
        <note>ligand shared between dimeric partners</note>
    </ligand>
</feature>
<evidence type="ECO:0000256" key="1">
    <source>
        <dbReference type="ARBA" id="ARBA00011947"/>
    </source>
</evidence>
<dbReference type="SUPFAM" id="SSF55831">
    <property type="entry name" value="Thymidylate synthase/dCMP hydroxymethylase"/>
    <property type="match status" value="1"/>
</dbReference>
<evidence type="ECO:0000256" key="3">
    <source>
        <dbReference type="ARBA" id="ARBA00022679"/>
    </source>
</evidence>
<gene>
    <name evidence="5" type="primary">thyA</name>
    <name evidence="8" type="ORF">H8730_13765</name>
</gene>
<dbReference type="GO" id="GO:0005829">
    <property type="term" value="C:cytosol"/>
    <property type="evidence" value="ECO:0007669"/>
    <property type="project" value="TreeGrafter"/>
</dbReference>
<dbReference type="RefSeq" id="WP_177714924.1">
    <property type="nucleotide sequence ID" value="NZ_JACRSQ010000026.1"/>
</dbReference>
<evidence type="ECO:0000256" key="4">
    <source>
        <dbReference type="ARBA" id="ARBA00022727"/>
    </source>
</evidence>
<dbReference type="NCBIfam" id="TIGR03284">
    <property type="entry name" value="thym_sym"/>
    <property type="match status" value="1"/>
</dbReference>
<sequence>MSLYDEQYLTIAQNILDHGYYDTNRTGVSTYKLPHQSMQFDLEREFPILTTKKVAFKTAVRELLWIFKEQSNDVKRLQEQNVHIWDEWEMEDGTIGTSYGWVVQKFHQMDTLLEQLKTNPQDRRMMLNLWQIPYLDTGALYPCCFLTMWDVTDGRLNCMLVQRSGDWGLGVPFNTSQYAVLVHLLAQVSNLRPGMLTHVINNAHIYENQVEGIRLQLTRRAEAFEAPALWINPEIQDFYAFQIQDIKLIGYKSHDKISMEVAV</sequence>
<comment type="caution">
    <text evidence="5">Lacks conserved residue(s) required for the propagation of feature annotation.</text>
</comment>
<dbReference type="GO" id="GO:0004799">
    <property type="term" value="F:thymidylate synthase activity"/>
    <property type="evidence" value="ECO:0007669"/>
    <property type="project" value="UniProtKB-UniRule"/>
</dbReference>
<dbReference type="InterPro" id="IPR023451">
    <property type="entry name" value="Thymidate_synth/dCMP_Mease_dom"/>
</dbReference>
<protein>
    <recommendedName>
        <fullName evidence="1 5">Thymidylate synthase</fullName>
        <shortName evidence="5">TS</shortName>
        <shortName evidence="5">TSase</shortName>
        <ecNumber evidence="1 5">2.1.1.45</ecNumber>
    </recommendedName>
</protein>
<dbReference type="EMBL" id="JACRSQ010000026">
    <property type="protein sequence ID" value="MBC8544610.1"/>
    <property type="molecule type" value="Genomic_DNA"/>
</dbReference>
<dbReference type="AlphaFoldDB" id="A0A926I2S5"/>
<dbReference type="NCBIfam" id="NF002495">
    <property type="entry name" value="PRK01827.1-1"/>
    <property type="match status" value="1"/>
</dbReference>
<dbReference type="InterPro" id="IPR036926">
    <property type="entry name" value="Thymidate_synth/dCMP_Mease_sf"/>
</dbReference>
<dbReference type="EC" id="2.1.1.45" evidence="1 5"/>
<dbReference type="PANTHER" id="PTHR11548">
    <property type="entry name" value="THYMIDYLATE SYNTHASE 1"/>
    <property type="match status" value="1"/>
</dbReference>
<comment type="caution">
    <text evidence="8">The sequence shown here is derived from an EMBL/GenBank/DDBJ whole genome shotgun (WGS) entry which is preliminary data.</text>
</comment>
<dbReference type="HAMAP" id="MF_00008">
    <property type="entry name" value="Thymidy_synth_bact"/>
    <property type="match status" value="1"/>
</dbReference>
<dbReference type="PANTHER" id="PTHR11548:SF1">
    <property type="entry name" value="THYMIDYLATE SYNTHASE 1"/>
    <property type="match status" value="1"/>
</dbReference>
<feature type="active site" evidence="6">
    <location>
        <position position="143"/>
    </location>
</feature>
<keyword evidence="5" id="KW-0963">Cytoplasm</keyword>
<proteinExistence type="inferred from homology"/>
<comment type="catalytic activity">
    <reaction evidence="5">
        <text>dUMP + (6R)-5,10-methylene-5,6,7,8-tetrahydrofolate = 7,8-dihydrofolate + dTMP</text>
        <dbReference type="Rhea" id="RHEA:12104"/>
        <dbReference type="ChEBI" id="CHEBI:15636"/>
        <dbReference type="ChEBI" id="CHEBI:57451"/>
        <dbReference type="ChEBI" id="CHEBI:63528"/>
        <dbReference type="ChEBI" id="CHEBI:246422"/>
        <dbReference type="EC" id="2.1.1.45"/>
    </reaction>
</comment>
<comment type="pathway">
    <text evidence="5">Pyrimidine metabolism; dTTP biosynthesis.</text>
</comment>
<feature type="binding site" evidence="5">
    <location>
        <position position="166"/>
    </location>
    <ligand>
        <name>(6R)-5,10-methylene-5,6,7,8-tetrahydrofolate</name>
        <dbReference type="ChEBI" id="CHEBI:15636"/>
    </ligand>
</feature>
<dbReference type="GO" id="GO:0006235">
    <property type="term" value="P:dTTP biosynthetic process"/>
    <property type="evidence" value="ECO:0007669"/>
    <property type="project" value="UniProtKB-UniRule"/>
</dbReference>
<reference evidence="8" key="1">
    <citation type="submission" date="2020-08" db="EMBL/GenBank/DDBJ databases">
        <title>Genome public.</title>
        <authorList>
            <person name="Liu C."/>
            <person name="Sun Q."/>
        </authorList>
    </citation>
    <scope>NUCLEOTIDE SEQUENCE</scope>
    <source>
        <strain evidence="8">NSJ-32</strain>
    </source>
</reference>
<evidence type="ECO:0000259" key="7">
    <source>
        <dbReference type="Pfam" id="PF00303"/>
    </source>
</evidence>
<dbReference type="InterPro" id="IPR020940">
    <property type="entry name" value="Thymidylate_synthase_AS"/>
</dbReference>
<comment type="similarity">
    <text evidence="5">Belongs to the thymidylate synthase family. Bacterial-type ThyA subfamily.</text>
</comment>
<evidence type="ECO:0000256" key="2">
    <source>
        <dbReference type="ARBA" id="ARBA00022603"/>
    </source>
</evidence>
<dbReference type="Pfam" id="PF00303">
    <property type="entry name" value="Thymidylat_synt"/>
    <property type="match status" value="1"/>
</dbReference>
<evidence type="ECO:0000313" key="9">
    <source>
        <dbReference type="Proteomes" id="UP000657006"/>
    </source>
</evidence>
<dbReference type="InterPro" id="IPR000398">
    <property type="entry name" value="Thymidylate_synthase"/>
</dbReference>
<evidence type="ECO:0000313" key="8">
    <source>
        <dbReference type="EMBL" id="MBC8544610.1"/>
    </source>
</evidence>
<comment type="function">
    <text evidence="5">Catalyzes the reductive methylation of 2'-deoxyuridine-5'-monophosphate (dUMP) to 2'-deoxythymidine-5'-monophosphate (dTMP) while utilizing 5,10-methylenetetrahydrofolate (mTHF) as the methyl donor and reductant in the reaction, yielding dihydrofolate (DHF) as a by-product. This enzymatic reaction provides an intracellular de novo source of dTMP, an essential precursor for DNA biosynthesis.</text>
</comment>
<feature type="binding site" description="in other chain" evidence="5">
    <location>
        <begin position="204"/>
        <end position="206"/>
    </location>
    <ligand>
        <name>dUMP</name>
        <dbReference type="ChEBI" id="CHEBI:246422"/>
        <note>ligand shared between dimeric partners</note>
    </ligand>
</feature>
<evidence type="ECO:0000256" key="5">
    <source>
        <dbReference type="HAMAP-Rule" id="MF_00008"/>
    </source>
</evidence>
<feature type="binding site" evidence="5">
    <location>
        <position position="262"/>
    </location>
    <ligand>
        <name>(6R)-5,10-methylene-5,6,7,8-tetrahydrofolate</name>
        <dbReference type="ChEBI" id="CHEBI:15636"/>
    </ligand>
</feature>
<comment type="subunit">
    <text evidence="5">Homodimer.</text>
</comment>
<organism evidence="8 9">
    <name type="scientific">Bianquea renquensis</name>
    <dbReference type="NCBI Taxonomy" id="2763661"/>
    <lineage>
        <taxon>Bacteria</taxon>
        <taxon>Bacillati</taxon>
        <taxon>Bacillota</taxon>
        <taxon>Clostridia</taxon>
        <taxon>Eubacteriales</taxon>
        <taxon>Bianqueaceae</taxon>
        <taxon>Bianquea</taxon>
    </lineage>
</organism>
<dbReference type="CDD" id="cd00351">
    <property type="entry name" value="TS_Pyrimidine_HMase"/>
    <property type="match status" value="1"/>
</dbReference>
<feature type="binding site" description="in other chain" evidence="5">
    <location>
        <position position="174"/>
    </location>
    <ligand>
        <name>dUMP</name>
        <dbReference type="ChEBI" id="CHEBI:246422"/>
        <note>ligand shared between dimeric partners</note>
    </ligand>
</feature>
<feature type="binding site" description="in other chain" evidence="5">
    <location>
        <begin position="163"/>
        <end position="166"/>
    </location>
    <ligand>
        <name>dUMP</name>
        <dbReference type="ChEBI" id="CHEBI:246422"/>
        <note>ligand shared between dimeric partners</note>
    </ligand>
</feature>
<name>A0A926I2S5_9FIRM</name>
<dbReference type="PROSITE" id="PS00091">
    <property type="entry name" value="THYMIDYLATE_SYNTHASE"/>
    <property type="match status" value="1"/>
</dbReference>
<dbReference type="GO" id="GO:0032259">
    <property type="term" value="P:methylation"/>
    <property type="evidence" value="ECO:0007669"/>
    <property type="project" value="UniProtKB-KW"/>
</dbReference>
<feature type="binding site" evidence="5">
    <location>
        <begin position="123"/>
        <end position="124"/>
    </location>
    <ligand>
        <name>dUMP</name>
        <dbReference type="ChEBI" id="CHEBI:246422"/>
        <note>ligand shared between dimeric partners</note>
    </ligand>
</feature>
<feature type="active site" description="Nucleophile" evidence="5">
    <location>
        <position position="143"/>
    </location>
</feature>
<dbReference type="Gene3D" id="3.30.572.10">
    <property type="entry name" value="Thymidylate synthase/dCMP hydroxymethylase domain"/>
    <property type="match status" value="1"/>
</dbReference>
<dbReference type="PRINTS" id="PR00108">
    <property type="entry name" value="THYMDSNTHASE"/>
</dbReference>
<evidence type="ECO:0000256" key="6">
    <source>
        <dbReference type="PROSITE-ProRule" id="PRU10016"/>
    </source>
</evidence>
<dbReference type="GO" id="GO:0006231">
    <property type="term" value="P:dTMP biosynthetic process"/>
    <property type="evidence" value="ECO:0007669"/>
    <property type="project" value="UniProtKB-UniRule"/>
</dbReference>
<keyword evidence="3 5" id="KW-0808">Transferase</keyword>
<comment type="subcellular location">
    <subcellularLocation>
        <location evidence="5">Cytoplasm</location>
    </subcellularLocation>
</comment>